<keyword evidence="2" id="KW-1185">Reference proteome</keyword>
<name>A0AAD5JLC1_9FUNG</name>
<gene>
    <name evidence="1" type="ORF">BDA99DRAFT_418897</name>
</gene>
<comment type="caution">
    <text evidence="1">The sequence shown here is derived from an EMBL/GenBank/DDBJ whole genome shotgun (WGS) entry which is preliminary data.</text>
</comment>
<organism evidence="1 2">
    <name type="scientific">Phascolomyces articulosus</name>
    <dbReference type="NCBI Taxonomy" id="60185"/>
    <lineage>
        <taxon>Eukaryota</taxon>
        <taxon>Fungi</taxon>
        <taxon>Fungi incertae sedis</taxon>
        <taxon>Mucoromycota</taxon>
        <taxon>Mucoromycotina</taxon>
        <taxon>Mucoromycetes</taxon>
        <taxon>Mucorales</taxon>
        <taxon>Lichtheimiaceae</taxon>
        <taxon>Phascolomyces</taxon>
    </lineage>
</organism>
<protein>
    <submittedName>
        <fullName evidence="1">Uncharacterized protein</fullName>
    </submittedName>
</protein>
<reference evidence="1" key="1">
    <citation type="journal article" date="2022" name="IScience">
        <title>Evolution of zygomycete secretomes and the origins of terrestrial fungal ecologies.</title>
        <authorList>
            <person name="Chang Y."/>
            <person name="Wang Y."/>
            <person name="Mondo S."/>
            <person name="Ahrendt S."/>
            <person name="Andreopoulos W."/>
            <person name="Barry K."/>
            <person name="Beard J."/>
            <person name="Benny G.L."/>
            <person name="Blankenship S."/>
            <person name="Bonito G."/>
            <person name="Cuomo C."/>
            <person name="Desiro A."/>
            <person name="Gervers K.A."/>
            <person name="Hundley H."/>
            <person name="Kuo A."/>
            <person name="LaButti K."/>
            <person name="Lang B.F."/>
            <person name="Lipzen A."/>
            <person name="O'Donnell K."/>
            <person name="Pangilinan J."/>
            <person name="Reynolds N."/>
            <person name="Sandor L."/>
            <person name="Smith M.E."/>
            <person name="Tsang A."/>
            <person name="Grigoriev I.V."/>
            <person name="Stajich J.E."/>
            <person name="Spatafora J.W."/>
        </authorList>
    </citation>
    <scope>NUCLEOTIDE SEQUENCE</scope>
    <source>
        <strain evidence="1">RSA 2281</strain>
    </source>
</reference>
<dbReference type="AlphaFoldDB" id="A0AAD5JLC1"/>
<reference evidence="1" key="2">
    <citation type="submission" date="2023-02" db="EMBL/GenBank/DDBJ databases">
        <authorList>
            <consortium name="DOE Joint Genome Institute"/>
            <person name="Mondo S.J."/>
            <person name="Chang Y."/>
            <person name="Wang Y."/>
            <person name="Ahrendt S."/>
            <person name="Andreopoulos W."/>
            <person name="Barry K."/>
            <person name="Beard J."/>
            <person name="Benny G.L."/>
            <person name="Blankenship S."/>
            <person name="Bonito G."/>
            <person name="Cuomo C."/>
            <person name="Desiro A."/>
            <person name="Gervers K.A."/>
            <person name="Hundley H."/>
            <person name="Kuo A."/>
            <person name="LaButti K."/>
            <person name="Lang B.F."/>
            <person name="Lipzen A."/>
            <person name="O'Donnell K."/>
            <person name="Pangilinan J."/>
            <person name="Reynolds N."/>
            <person name="Sandor L."/>
            <person name="Smith M.W."/>
            <person name="Tsang A."/>
            <person name="Grigoriev I.V."/>
            <person name="Stajich J.E."/>
            <person name="Spatafora J.W."/>
        </authorList>
    </citation>
    <scope>NUCLEOTIDE SEQUENCE</scope>
    <source>
        <strain evidence="1">RSA 2281</strain>
    </source>
</reference>
<proteinExistence type="predicted"/>
<dbReference type="EMBL" id="JAIXMP010000069">
    <property type="protein sequence ID" value="KAI9243626.1"/>
    <property type="molecule type" value="Genomic_DNA"/>
</dbReference>
<dbReference type="Proteomes" id="UP001209540">
    <property type="component" value="Unassembled WGS sequence"/>
</dbReference>
<evidence type="ECO:0000313" key="2">
    <source>
        <dbReference type="Proteomes" id="UP001209540"/>
    </source>
</evidence>
<feature type="non-terminal residue" evidence="1">
    <location>
        <position position="1"/>
    </location>
</feature>
<sequence>KRQPSFQEAAEFFQPPPDQQRFQYIHFPCRNRLPRKDIRRLYLRSLAINPNRIIDISSPARNVLSLLVHTQYFSNVFLILKKANTPILYNFNPTDPVHLRDPTYILLPEQQKSEIAAQCHRNRCLQTLNWLKHHVKHTVAYFFQHNGWVS</sequence>
<accession>A0AAD5JLC1</accession>
<evidence type="ECO:0000313" key="1">
    <source>
        <dbReference type="EMBL" id="KAI9243626.1"/>
    </source>
</evidence>
<feature type="non-terminal residue" evidence="1">
    <location>
        <position position="150"/>
    </location>
</feature>